<accession>A0A5B1M568</accession>
<keyword evidence="1" id="KW-0732">Signal</keyword>
<dbReference type="AlphaFoldDB" id="A0A5B1M568"/>
<evidence type="ECO:0000313" key="4">
    <source>
        <dbReference type="Proteomes" id="UP000324351"/>
    </source>
</evidence>
<feature type="domain" description="SCP" evidence="2">
    <location>
        <begin position="53"/>
        <end position="170"/>
    </location>
</feature>
<dbReference type="Proteomes" id="UP000324351">
    <property type="component" value="Unassembled WGS sequence"/>
</dbReference>
<name>A0A5B1M568_9ACTN</name>
<feature type="signal peptide" evidence="1">
    <location>
        <begin position="1"/>
        <end position="23"/>
    </location>
</feature>
<dbReference type="Gene3D" id="3.40.33.10">
    <property type="entry name" value="CAP"/>
    <property type="match status" value="1"/>
</dbReference>
<organism evidence="3 4">
    <name type="scientific">Nocardioides antri</name>
    <dbReference type="NCBI Taxonomy" id="2607659"/>
    <lineage>
        <taxon>Bacteria</taxon>
        <taxon>Bacillati</taxon>
        <taxon>Actinomycetota</taxon>
        <taxon>Actinomycetes</taxon>
        <taxon>Propionibacteriales</taxon>
        <taxon>Nocardioidaceae</taxon>
        <taxon>Nocardioides</taxon>
    </lineage>
</organism>
<proteinExistence type="predicted"/>
<evidence type="ECO:0000259" key="2">
    <source>
        <dbReference type="Pfam" id="PF00188"/>
    </source>
</evidence>
<dbReference type="RefSeq" id="WP_149750423.1">
    <property type="nucleotide sequence ID" value="NZ_VUJW01000003.1"/>
</dbReference>
<reference evidence="3 4" key="1">
    <citation type="submission" date="2019-09" db="EMBL/GenBank/DDBJ databases">
        <title>Nocardioides panacisoli sp. nov., isolated from the soil of a ginseng field.</title>
        <authorList>
            <person name="Cho C."/>
        </authorList>
    </citation>
    <scope>NUCLEOTIDE SEQUENCE [LARGE SCALE GENOMIC DNA]</scope>
    <source>
        <strain evidence="3 4">BN140041</strain>
    </source>
</reference>
<dbReference type="Pfam" id="PF00188">
    <property type="entry name" value="CAP"/>
    <property type="match status" value="1"/>
</dbReference>
<keyword evidence="4" id="KW-1185">Reference proteome</keyword>
<gene>
    <name evidence="3" type="ORF">F0U47_11005</name>
</gene>
<dbReference type="InterPro" id="IPR014044">
    <property type="entry name" value="CAP_dom"/>
</dbReference>
<dbReference type="PANTHER" id="PTHR31157">
    <property type="entry name" value="SCP DOMAIN-CONTAINING PROTEIN"/>
    <property type="match status" value="1"/>
</dbReference>
<comment type="caution">
    <text evidence="3">The sequence shown here is derived from an EMBL/GenBank/DDBJ whole genome shotgun (WGS) entry which is preliminary data.</text>
</comment>
<evidence type="ECO:0000313" key="3">
    <source>
        <dbReference type="EMBL" id="KAA1427931.1"/>
    </source>
</evidence>
<dbReference type="PANTHER" id="PTHR31157:SF1">
    <property type="entry name" value="SCP DOMAIN-CONTAINING PROTEIN"/>
    <property type="match status" value="1"/>
</dbReference>
<dbReference type="SUPFAM" id="SSF55797">
    <property type="entry name" value="PR-1-like"/>
    <property type="match status" value="1"/>
</dbReference>
<evidence type="ECO:0000256" key="1">
    <source>
        <dbReference type="SAM" id="SignalP"/>
    </source>
</evidence>
<dbReference type="CDD" id="cd05379">
    <property type="entry name" value="CAP_bacterial"/>
    <property type="match status" value="1"/>
</dbReference>
<sequence>MRMTMGLLTALLLGLLLAPSSTAAPVPTDRLTVGVDQTERAAAATRKEKVVILTNKRRVAHGCRKVRSVRVLNRVAQKHTRLMASWDDDGQLDHQLPGEAPLATRLDNAGYRWLKYGENILNNVGTPRGAVVAWMNSPSHKANIVDCAFRHIGVGYALAEDGTPYWTQVFGKR</sequence>
<protein>
    <submittedName>
        <fullName evidence="3">CAP domain-containing protein</fullName>
    </submittedName>
</protein>
<feature type="chain" id="PRO_5022756501" evidence="1">
    <location>
        <begin position="24"/>
        <end position="173"/>
    </location>
</feature>
<reference evidence="3 4" key="2">
    <citation type="submission" date="2019-09" db="EMBL/GenBank/DDBJ databases">
        <authorList>
            <person name="Jin C."/>
        </authorList>
    </citation>
    <scope>NUCLEOTIDE SEQUENCE [LARGE SCALE GENOMIC DNA]</scope>
    <source>
        <strain evidence="3 4">BN140041</strain>
    </source>
</reference>
<dbReference type="InterPro" id="IPR035940">
    <property type="entry name" value="CAP_sf"/>
</dbReference>
<dbReference type="EMBL" id="VUJW01000003">
    <property type="protein sequence ID" value="KAA1427931.1"/>
    <property type="molecule type" value="Genomic_DNA"/>
</dbReference>